<dbReference type="EMBL" id="JALLAZ020001618">
    <property type="protein sequence ID" value="KAL3770880.1"/>
    <property type="molecule type" value="Genomic_DNA"/>
</dbReference>
<comment type="similarity">
    <text evidence="2">Belongs to the glycosyltransferase 31 family. Beta3-Gal-T subfamily.</text>
</comment>
<feature type="region of interest" description="Disordered" evidence="7">
    <location>
        <begin position="126"/>
        <end position="167"/>
    </location>
</feature>
<evidence type="ECO:0000256" key="7">
    <source>
        <dbReference type="SAM" id="MobiDB-lite"/>
    </source>
</evidence>
<feature type="region of interest" description="Disordered" evidence="7">
    <location>
        <begin position="91"/>
        <end position="111"/>
    </location>
</feature>
<feature type="region of interest" description="Disordered" evidence="7">
    <location>
        <begin position="1183"/>
        <end position="1204"/>
    </location>
</feature>
<dbReference type="Gene3D" id="3.90.550.50">
    <property type="match status" value="1"/>
</dbReference>
<comment type="caution">
    <text evidence="8">The sequence shown here is derived from an EMBL/GenBank/DDBJ whole genome shotgun (WGS) entry which is preliminary data.</text>
</comment>
<evidence type="ECO:0000256" key="6">
    <source>
        <dbReference type="ARBA" id="ARBA00023136"/>
    </source>
</evidence>
<sequence>MLYSTASSASSLGEGMRSLLGRTEASGYGPTRPRFAAVVVVPPPPPGGEGEAEEEEGERRLLDSTARAVESIFRSADRNRIFVVAVVMDGRRQNDGDGGGDDGGSTSSSTTTTIASLRANFETRLTDVDMGKTAHRHGDRAHVHRRRDGGEGEEEGGGGEGGQHAHSSKVHVIYNRRTLGVSASRDAGTRFVNALVGEHERAGLKSAEEGMILLFLRCDSTLREEQHPPTTTTTAATTGEREEEEDGVVVVVGRTWLDDVTDALIPTPVQAGEGDDGGTGESTNDDAAAAAAPGAAEGLRPSAPANAVSFAVDHSAVDASGDVVVRTSSLGTTSSFDRTLRVVRATASGQDMALSDGASYPAPLTTAATALRLDTYNALPAADGMLANHLAADLQLSLNLWMCADGMDVLPRARVVVDPSVLGERERDEVTGPLAARIVGAWMSGHEDEAYADGILRAVASSAASSWWQDGGAKPPSDRALSDKTREMKDLLVRIASEARQTASFPLGLERKCRPFSWYVRHVNPELEIRDDDQPDPHASLARMPAAGGGKDEKLLPSRPLDDLRMAIVVRASPVKLAYVDASGGHVAHPHLGATDENGVFGYVHDETALRNKPPPFEIKDDRDRERLCMKGDPNYTMLTQKVFVDITNHEAAERRAEHDLAKKRVKLFCFVYTIEKNHDRIPAIRETWGQKCDGFMVVSTKTDKDLGTVNIPHEGPEEYNNIWQKVRAMWSYIYDNYYEKYDYFHIGGDDLYLIVENLRLYLESEEIQLASNGGRYLPDGTEDTQTPLFLGRRFAENGDRNRMFISGGSGYTMNKAALKTLVVDAFPQCFPHMHTFSEDVMVAACLRKVRCVLHAIENSFCFTITLTDCVLFFDKMDILPYDTKDEAGGERYMPFEPGHHLTYKPPKNPKDDWYSNYSVDVKWGIDHCAAKSVAFHYIKGPLMRRMHAILYHRCGQGSQLTAADEAAAKLRAQKKADDVKQKAPDDTVALIEPQRTDGVADEQKAPDDAAAARLMKPQKAYGIAAEQMAPDVAAAEKLIKPQKAGGVAAEQKAPDDTGALIKPQKTDGVAAEQKAPDDAAAEKLIKPQRADGVAAEQKVAPDDTGALIEPQKADDVAAEQQKAPDDAVAARLIKPQRADGVAAEQQKAPDDTVGLIKPQKVDGFATEQKAPGDTVAAKLIKPQKADGVAAEQKAPDDEAVETE</sequence>
<keyword evidence="6" id="KW-0472">Membrane</keyword>
<evidence type="ECO:0000256" key="2">
    <source>
        <dbReference type="ARBA" id="ARBA00006462"/>
    </source>
</evidence>
<comment type="subcellular location">
    <subcellularLocation>
        <location evidence="1">Membrane</location>
        <topology evidence="1">Single-pass type II membrane protein</topology>
    </subcellularLocation>
</comment>
<protein>
    <recommendedName>
        <fullName evidence="10">N-acetylgalactosaminide beta-1,3-galactosyltransferase</fullName>
    </recommendedName>
</protein>
<reference evidence="8 9" key="1">
    <citation type="submission" date="2024-10" db="EMBL/GenBank/DDBJ databases">
        <title>Updated reference genomes for cyclostephanoid diatoms.</title>
        <authorList>
            <person name="Roberts W.R."/>
            <person name="Alverson A.J."/>
        </authorList>
    </citation>
    <scope>NUCLEOTIDE SEQUENCE [LARGE SCALE GENOMIC DNA]</scope>
    <source>
        <strain evidence="8 9">AJA276-08</strain>
    </source>
</reference>
<feature type="compositionally biased region" description="Basic and acidic residues" evidence="7">
    <location>
        <begin position="1075"/>
        <end position="1090"/>
    </location>
</feature>
<evidence type="ECO:0008006" key="10">
    <source>
        <dbReference type="Google" id="ProtNLM"/>
    </source>
</evidence>
<evidence type="ECO:0000256" key="1">
    <source>
        <dbReference type="ARBA" id="ARBA00004606"/>
    </source>
</evidence>
<accession>A0ABD3NDQ0</accession>
<dbReference type="InterPro" id="IPR026050">
    <property type="entry name" value="C1GALT1/C1GALT1_chp1"/>
</dbReference>
<dbReference type="PANTHER" id="PTHR23033">
    <property type="entry name" value="BETA1,3-GALACTOSYLTRANSFERASE"/>
    <property type="match status" value="1"/>
</dbReference>
<evidence type="ECO:0000256" key="3">
    <source>
        <dbReference type="ARBA" id="ARBA00022692"/>
    </source>
</evidence>
<feature type="region of interest" description="Disordered" evidence="7">
    <location>
        <begin position="265"/>
        <end position="300"/>
    </location>
</feature>
<feature type="compositionally biased region" description="Basic residues" evidence="7">
    <location>
        <begin position="133"/>
        <end position="147"/>
    </location>
</feature>
<feature type="region of interest" description="Disordered" evidence="7">
    <location>
        <begin position="529"/>
        <end position="557"/>
    </location>
</feature>
<feature type="compositionally biased region" description="Low complexity" evidence="7">
    <location>
        <begin position="281"/>
        <end position="296"/>
    </location>
</feature>
<feature type="region of interest" description="Disordered" evidence="7">
    <location>
        <begin position="224"/>
        <end position="247"/>
    </location>
</feature>
<keyword evidence="9" id="KW-1185">Reference proteome</keyword>
<proteinExistence type="inferred from homology"/>
<dbReference type="AlphaFoldDB" id="A0ABD3NDQ0"/>
<evidence type="ECO:0000256" key="5">
    <source>
        <dbReference type="ARBA" id="ARBA00022989"/>
    </source>
</evidence>
<dbReference type="Proteomes" id="UP001530315">
    <property type="component" value="Unassembled WGS sequence"/>
</dbReference>
<dbReference type="GO" id="GO:0016020">
    <property type="term" value="C:membrane"/>
    <property type="evidence" value="ECO:0007669"/>
    <property type="project" value="UniProtKB-SubCell"/>
</dbReference>
<keyword evidence="4" id="KW-0735">Signal-anchor</keyword>
<keyword evidence="3" id="KW-0812">Transmembrane</keyword>
<dbReference type="PANTHER" id="PTHR23033:SF14">
    <property type="entry name" value="GLYCOPROTEIN-N-ACETYLGALACTOSAMINE 3-BETA-GALACTOSYLTRANSFERASE 1-RELATED"/>
    <property type="match status" value="1"/>
</dbReference>
<keyword evidence="5" id="KW-1133">Transmembrane helix</keyword>
<feature type="region of interest" description="Disordered" evidence="7">
    <location>
        <begin position="1044"/>
        <end position="1125"/>
    </location>
</feature>
<feature type="region of interest" description="Disordered" evidence="7">
    <location>
        <begin position="37"/>
        <end position="60"/>
    </location>
</feature>
<evidence type="ECO:0000313" key="8">
    <source>
        <dbReference type="EMBL" id="KAL3770880.1"/>
    </source>
</evidence>
<evidence type="ECO:0000256" key="4">
    <source>
        <dbReference type="ARBA" id="ARBA00022968"/>
    </source>
</evidence>
<gene>
    <name evidence="8" type="ORF">ACHAW5_003968</name>
</gene>
<evidence type="ECO:0000313" key="9">
    <source>
        <dbReference type="Proteomes" id="UP001530315"/>
    </source>
</evidence>
<organism evidence="8 9">
    <name type="scientific">Stephanodiscus triporus</name>
    <dbReference type="NCBI Taxonomy" id="2934178"/>
    <lineage>
        <taxon>Eukaryota</taxon>
        <taxon>Sar</taxon>
        <taxon>Stramenopiles</taxon>
        <taxon>Ochrophyta</taxon>
        <taxon>Bacillariophyta</taxon>
        <taxon>Coscinodiscophyceae</taxon>
        <taxon>Thalassiosirophycidae</taxon>
        <taxon>Stephanodiscales</taxon>
        <taxon>Stephanodiscaceae</taxon>
        <taxon>Stephanodiscus</taxon>
    </lineage>
</organism>
<name>A0ABD3NDQ0_9STRA</name>